<evidence type="ECO:0000313" key="2">
    <source>
        <dbReference type="Proteomes" id="UP001152795"/>
    </source>
</evidence>
<dbReference type="OrthoDB" id="5952569at2759"/>
<dbReference type="SUPFAM" id="SSF51569">
    <property type="entry name" value="Aldolase"/>
    <property type="match status" value="1"/>
</dbReference>
<keyword evidence="1" id="KW-0282">Flagellum</keyword>
<gene>
    <name evidence="1" type="ORF">PACLA_8A017382</name>
</gene>
<dbReference type="PROSITE" id="PS00018">
    <property type="entry name" value="EF_HAND_1"/>
    <property type="match status" value="1"/>
</dbReference>
<reference evidence="1" key="1">
    <citation type="submission" date="2020-04" db="EMBL/GenBank/DDBJ databases">
        <authorList>
            <person name="Alioto T."/>
            <person name="Alioto T."/>
            <person name="Gomez Garrido J."/>
        </authorList>
    </citation>
    <scope>NUCLEOTIDE SEQUENCE</scope>
    <source>
        <strain evidence="1">A484AB</strain>
    </source>
</reference>
<protein>
    <submittedName>
        <fullName evidence="1">Flagellar-associated, partial</fullName>
    </submittedName>
</protein>
<dbReference type="EMBL" id="CACRXK020002951">
    <property type="protein sequence ID" value="CAB3996812.1"/>
    <property type="molecule type" value="Genomic_DNA"/>
</dbReference>
<keyword evidence="1" id="KW-0969">Cilium</keyword>
<dbReference type="Gene3D" id="1.10.238.10">
    <property type="entry name" value="EF-hand"/>
    <property type="match status" value="1"/>
</dbReference>
<dbReference type="InterPro" id="IPR002048">
    <property type="entry name" value="EF_hand_dom"/>
</dbReference>
<dbReference type="InterPro" id="IPR011992">
    <property type="entry name" value="EF-hand-dom_pair"/>
</dbReference>
<dbReference type="PROSITE" id="PS50222">
    <property type="entry name" value="EF_HAND_2"/>
    <property type="match status" value="1"/>
</dbReference>
<dbReference type="InterPro" id="IPR013785">
    <property type="entry name" value="Aldolase_TIM"/>
</dbReference>
<evidence type="ECO:0000313" key="1">
    <source>
        <dbReference type="EMBL" id="CAB3996812.1"/>
    </source>
</evidence>
<keyword evidence="2" id="KW-1185">Reference proteome</keyword>
<keyword evidence="1" id="KW-0966">Cell projection</keyword>
<dbReference type="InterPro" id="IPR018247">
    <property type="entry name" value="EF_Hand_1_Ca_BS"/>
</dbReference>
<dbReference type="Gene3D" id="3.20.20.70">
    <property type="entry name" value="Aldolase class I"/>
    <property type="match status" value="1"/>
</dbReference>
<comment type="caution">
    <text evidence="1">The sequence shown here is derived from an EMBL/GenBank/DDBJ whole genome shotgun (WGS) entry which is preliminary data.</text>
</comment>
<dbReference type="GO" id="GO:0005509">
    <property type="term" value="F:calcium ion binding"/>
    <property type="evidence" value="ECO:0007669"/>
    <property type="project" value="InterPro"/>
</dbReference>
<sequence>MMFLHAKLKKLKKYEKKAELKQEILREKKLFVLDNSLRESTVGQLRGHTIENKWKIYEEHVIIHCPCLNTVQAIIHHLYAAVQMFWGTVAVHCGVVGISKTDKKSWLSGYHCNIVFPYDPCGDTFIRQLAEKGEDFSKFYAFTEFIESIDSRTKIPDTDTIPVGLMKMKELGIRNPIIEADLFYPNIDYKIFNVKRITKLFSQRMQWIRENLSRDAKIFINLRDIADAIINEPKRVFKVVEYLSSLPADQRPFGLIFEEPTGNYLPDQLGAWTAAVRQEMDKCGFQDGHLLAHIHEKWGLAQMCQLECLINGATGIWCSVCEEGAALGHACSSVTLLNMIRLGNEHVFKQYNCVELRIAAQEVTRITTGQEPHPKQPVYGERALDIVMDGTMGSNPEDEGFCMATFFGQEPLMRMTTLATPRMVVERLKTLFGENTQFTQERAQRMLQVMLEDLHENRKEEYMSKVGLAILFDRSGGKLTEAMAKAVEDEKPETLHGEKLIAQIRELWDVWDLRDGVKDDQLEFDAFYNGFMAPYFGCYRCDTTRRALKAIDMDEDGQVDWNEFSLYLKWAIREYPETKDAEELLSIAFRKGLIPAMQDEILK</sequence>
<dbReference type="SUPFAM" id="SSF47473">
    <property type="entry name" value="EF-hand"/>
    <property type="match status" value="1"/>
</dbReference>
<dbReference type="Proteomes" id="UP001152795">
    <property type="component" value="Unassembled WGS sequence"/>
</dbReference>
<proteinExistence type="predicted"/>
<organism evidence="1 2">
    <name type="scientific">Paramuricea clavata</name>
    <name type="common">Red gorgonian</name>
    <name type="synonym">Violescent sea-whip</name>
    <dbReference type="NCBI Taxonomy" id="317549"/>
    <lineage>
        <taxon>Eukaryota</taxon>
        <taxon>Metazoa</taxon>
        <taxon>Cnidaria</taxon>
        <taxon>Anthozoa</taxon>
        <taxon>Octocorallia</taxon>
        <taxon>Malacalcyonacea</taxon>
        <taxon>Plexauridae</taxon>
        <taxon>Paramuricea</taxon>
    </lineage>
</organism>
<dbReference type="AlphaFoldDB" id="A0A6S7H256"/>
<name>A0A6S7H256_PARCT</name>
<accession>A0A6S7H256</accession>